<dbReference type="GO" id="GO:0005615">
    <property type="term" value="C:extracellular space"/>
    <property type="evidence" value="ECO:0007669"/>
    <property type="project" value="TreeGrafter"/>
</dbReference>
<dbReference type="SUPFAM" id="SSF57603">
    <property type="entry name" value="FnI-like domain"/>
    <property type="match status" value="5"/>
</dbReference>
<feature type="domain" description="VWFD" evidence="19">
    <location>
        <begin position="244"/>
        <end position="417"/>
    </location>
</feature>
<dbReference type="InterPro" id="IPR044004">
    <property type="entry name" value="TSP1_spondin_dom"/>
</dbReference>
<sequence>MLPVWGLPPRRKQSQQRGLEDKWELVPAQSGAEGLPSRRVMVAMKALLLLSFWVKIALTERRWCDRTVQVIDEEIVNPRQEQQVPCGNVYQYNLQGWQLDQEKMRQEYGGDTGIARYYSENRASSMCYIYKPEDTRPNVWNKTVRACCKGWSGPHCTEGAGFLGHCFSSWNCQDLPGSGNASLISMEECCAHPWGHSWKNVTSEFCFSCSYVAPTVDLPSPFLMKPYHSTALIGLSMRNQRLFATCMTWAGFHYRSFDGKHFHFHGACTYNLASSSDATWAIQVSSVPCAHASSCPKSLRILFGVDLVLAENRSVTVNGKRVPDGEPHLQNGINVRWLGDFVFIESGIGVRVKFDGKNAIYVTVGTDLRSSTQGLCGIYNDNPEDDFTLVGGKVSPYPASFGNSWKILESSSQGSCEDAAELGHSCDGAAHATERAEAEAICGKLLIDPFRQCHSKVEPTGFYDTCMYSYCQELGSERPATVCDSFASYARECAQQRIFINWRRPVFCGKQCGSGKEYSDCLSSCPASCATVGTSEQGPCRDDCVSGCECPPGFYLEDGVCVNEVECPCYHRRQKYPPGAVTRQKCNQCVCQGGRWQCSREKCAAECFLLGDPHYVTFDRKRYSFQGTCNYILVQDFVEGKLLITAENTVCDVTVDGREFALPYVSAVLSVRRASSSFILVQSFGVHILWGLEFRLVYITLQPVYVDKVRGLCGTYNWNQNDDFTTPEGDVETSVAAFANKFKTTSECPDTGAFTFDPCGTYTQRQEFAESSCAILQSTLFQPCHDLVEWEPYHQLCLYDVCGCVPGRDCLCSAMAAYARQCALEGVAVPWRNHTFCPIMCTGGQVYAECSSSCRKTCADLRMEASRSCLDLEGCVAGCNCPDGLVLDDNGQCIPNSMCPCQQGEEIYPPGSTTQKNCNTCVCSNGTWNCTDVGCPDTAYCPGNLVYEFGSCLRTCENPETNQTCSSAMEGCVCPEGTVLLNGLCIPPEECPCHHNGRLYRPNETIKKDCNTCVCKDRHWQCTSHLCAGTCLATGDPHYITFDGRAYTFLGDCEYVLVRENAGLFTVTTENVPCGTSGITCTKSVIVVLGNTIVHLLRGKEVTVNGVTVRIPKTYSGNGLILERAGLFIMLISKLGLTILWDGGTRVYVKLVPSLQGRVSGLCGNFDGDTENDFTSRQGIMEPTSDLFGNSWRISLMCPEVHSDDFEHPCTENSHRVTWARKRCSVIMQSLFAPCHQEVPCQQFYDWCVFDACGCDSGGDCECLCTAIGTYAEECNRHGIYVRWRTQDLCPMQCDNGLEYEACGPACPRTCQNIDMKPGQQCDSISCVEGCFCPPGKVLHGGGCIDPLECPCYWSGMPFPQGAAVQQDCKNCTCEGGHWQCGSEVCGPPSQCQNYEFSCLSTGSCIPGAWVCDNEDDCGDGSDEVCLFTCAPHEYRCSNGQCVLKGFRCDGTTDCLDHSDEWNCPASSCTDNEFRCANGRCIPQAHVCDGDLDCGFADDSDEAACGSACTAAEFRCSVGRCVPYIHHCDGHDDCGDISDERDCICGVGHFQCPDGQCLRKEQVCDGWRDCTLGTDELVCPGLHLCAPGQVSCTNGVCIGRQQVCDGVADCTDGLDEQCLTSPPHGVTSGPPSSRILPAINTTSDTPCGRYEFHCKSGECTPRGWMCDYEADCQDGSDEFDCNRTCGLDEFKCTMTGECIRYLQLCDGIPHCRDQSDESMDNCGSSQIPPCPGHFICTNRMCINISRVCDGSPNCPQGEDEMTCDSGISTTASPRDRNHTVTACEEYSCGDGKCISFKQVCNGIADCGDGDETSGWIPTDERYCGLWGPWSPWDSCSRSCGTGVQTRKRVCSSPSGDVLWHCRGEELQVQQCFTTACPVDGEWTAWTTWSNCSQDCTGIIIRRRECIPPQNGGRHCTTQPGSSTSIMEIEPCQIEGCPKTTSCPGDLVGGVCAPCPMTCADLVNRERCQEERDCSSGCWCPNGLVMDSEHHCVVPEECPCEVEGVTYWPGQLVKVNCQICTCQGGHMKQCRQNPECTVHCGWSTWSPWGECLGPCGVQSIQWSFRSPNNPSKHGNGKQCRGIYRKARRCQTEQCEACDYQGRTHSIGERWRSGQCQVCQCLPNLTVQCSQYCPFSSVACPEGQILVEASGDSCCYCSEAGGNVTAAQTPEPTAIPLATTWAPSPLIITHPLPPAGDQCYHPIQISSLPESSFSASSQQLEHPAHAARLNYKTPRTDLQGWSPQADEYHKLPSSPPYLQIDLLETRNITGIILQGAGSSDAYITSFRLQFSNDGTRWHDYRDVSTGTEPQPKHFQGNSDDSIPVVRQLERMISARQVRILPQDFHNGIFMRVDVLGCGEVLTRQPGGPTAPPDDGVPCHNGQFQCHNGRCVPAGLHSVVCNGVDDCGDQSDEIYCGTAPTPVSPGLWGCLHSQFYCRLSGLCIEASQRCDGIMDCPDGADETRCATALSTSSPSGGENVSAEVKPETTRRPHWPQGPTLPSVPTQHFTKEAPRRPGEPHFPEEGVSPSPPGPCDVALGLEDGRIHYQQLSASSHKENNPPDAGRLNIVPNILNIEPGWSPLESDHKPYFQVDFMQPTFISAIVTQGGRQSGGYVTKYRLMYSNNGVYYRNYTEREHDTPEKAKIFEANKDTNTPVIRELEHPLLTRYLRILPVAHHKSLYLRAEVLGCLWGTISPMTKHPSDVTAGGTAFTPGRLPGTANESSEAKSVDKTVTLINPTTFEEGGVGDKDIGSKPFLGTTSAGSVVEQPPPSPVTKFPGDTGEPGLGPASKPTGIPGIASAKPGQEVPMGPEKGVTGQPGVQEEVDVSGKPGIRSPDTPKKTLEPRATLRPGSPGLAGLSPGSSLGFWTTTPSGITKRLGDTTPQMARVTSAFGETTVADRGRPTTGVPGIYTGSYPSGIPGLATPLTGISPSTWTGLPPSPGTGCSQGQFACQVFGCVDAAFVCDGQEDCLDGSDEQHCGSTPYIVVPTATLSPWIGSSLSPSTCSAKQYSCGTGECLPFYKRCNLQLDCQDGSDEANCVDCILSAWTSWSACSQSCGLGVIFRRRDVLRERLPGGQCEGAEFDSRTCFNQACPVHGAWTPWSDWSTCDVECSGGVRSRSRSCEDPPPKNGGKPCFGDAIQTEACNLQPCGDSRDCGPGMIYVQAEDCLNGQIDPCPQTCRDLNAERTCSGVCIEGCRCPPGLYLQERVCVNVSQCHCYHNQELRLPGEAFMKDNCSHCLCVDGKVTCDDTSCPLNCGWSAWSPWTFCDRSCGAGIQERFRSPSNPAAANGGLPCQGDEREVQQCQTTCINETTNFWSEWTTWSPCSKTCFYDVEQIGLRRRFRHCNTTLPPSASSCEGESMQEEPCDSSLCPVGGGWTGWSSWSDCSASCDSGIQIRNRSCSHPNPSHGGAECTGPQIQTRDCNTHPCQELCPEDMIYQSAEECRSGGGPCPRLCLDQATNVECTTACYEGCYCPEGLFLQNNSCVPPSQCLCYHKGTLYQPGDTTVLDSCNNCTCVAGEMMCGNEPCPVDCGWSIWTIWSSCSRTCNVGTRRRYRSGTNPPAAYGGLECEGSNVEIEFCSLQPCRGSAGNWGPWSDCSVPCGGGYRNRTRASVVLRRIEFSTCNRHPCPGEEPGVCTDGKVWKECADGPASCADLSSDSSNTTCQPGCYCRTGYVLLNNLCVPSSDCPCSEDGAMYDPREIIQRDCNNCTCLSGRVTNCSHLPCDADGGWSEWTPWSECSATCETGLQNRYRFCTDPPPSGTGLPCEGPDQENQPCNIQPCSRNGNWSEWSPWTNCTRNCGEGIRTRVRSCDNPPLLGNGDYCEGAGLEMETCNLGECPVSNCSTIAGSVYSSCGPVCPRSCDDIAHCVWRCEPGCYCPSGQVLSENGTACVERVDCPCLDLLTGERHLPGVSIKRSDGCNKCTCEMGKLVCTNLPCAVPGGWCDWSDWTPCSKTCGMEVITRYRTCACPKPQNGGAECEGVPKYYGETGVQMERRQCPSASFCPVDGSWSTWSLWTPCDTCSGESIRQRECNSPPARFGGIPCHGETKQSRACYDNSTLCSDCGGGQVNFECGKTCPRTCEDLQADMACQDSPICQPSCGCPKDQLMQDGICVAQAECRCRYQNSSLEVSETGNSSSWAGVTPWEYVLPGEIVAGPCQNCSCVSGHLQCTSELSCRVDGGWSPWGVWSPCNKSCGEGVQYRFRECNNPTPQMGGRPCVGRSLQQRGCQGMECKGTGPWSEWTHWSACTVSCGGGEQIRIRECRHPECDGRAMQSKTCNTQVCLDVGCPADRLYRECVHEEGCPYSCAHLMLQAECFHDVCEEGCHCPVGMLTHNGTCVRECPCILNEETMLAFRNHSMDPDVFPVVLSDQGSQIYLGEEVMPDEKILHECSSCECSNGQLNCSFSPCTVDGGFTPWTVWSPCSLTCGGLGNMTRSRDCTNPPPTNRGKDCSGPRVDIKYCQTPECAEALEPTKESPTGLPDSEEGFGSWSSWSPCSKTCTDAEYPAMKTRTRVCGGDMNCTGESFQEQACNLMQCTNLTACTGNECRGQNCSWNPWSEWSECSRACGVGQKRRLRTYNPPGEGGLWCEDIMTGNMERHFCNLQACKVDGSWSKWSPWSWCDRTCGGGKSVRTRACISPPPKNGGKECPGEKYQVRICNAQPCDESCPHGMENVKCANKCPRHCSDYQQGITCQDGDTCEPGCRCSEGLLEQDGACILPQHCECTDSHGHSWASGSFHQDECNNCTCLDGQLICTNETCPTLDCRWSLWSAWSHCSVTCERGIQTRFRTSTSESPDENCWTAQTRTRPCYQGTCPPLCLQSGLEGRIGDIWLEGECQQCICTPEGIYCQDIDCRVDGAWTPWSPWSDCPVTCGEGVVVRTRACINPPPRNNGSICEGPDTETQRCSTLPLCHDSEWCIWSEWSPCSKSCGTGITSRKGVCHCPIQESRGAPCNESERTDVEACYAQPCEGDCFWSSWTDWSECSCQSLVQMRYRNLLNPSYGTVPCKELMTDFKTCDLFDCSESSCQLPFEFHPCGTPCLGLCATHQQEDMCQDMPECLPGCYCPQGLVEQNGECVPPSECGCVHFILSNGTTPAPPLYIPPGGTAWIGCKKCVCSQGELQCSMKNCEGAVSLSDWSEWTPCSACLPLTAVSPRIRATFLYDNRTNFPSDLTPLASSQRRFRVCLNMHTGFPWTGNLSLCSGELIKERLCPDSDICEDLCLWSEWSPWSPCRAPCSGGFRVRWRHVHHPAGGNRCHEPRFQSESCNTAACPGEECEDRGKAYKTSCANQCPRACTDLWEHVECLQGECRTGCRCPEGWLLQDKKCVPIADCRCGLPTGNATKEYLPGEMATVDCNLCTCENGTFICTDLECPSYSPWSQWSTCSASCGGGHKQRNRTCEERTTNGAPCGSEVMETQECNKQPCPVDCMLSEWSPWSECSATCGGGFSVRNRTVLAPGEPEGQPCPNQMVFHRSCNTHNCTPECPNDQVYSDCANACPRACSDLDPGTECLNESCEPGCACPTGQVLQDGGCVQVDECRCSLLTVSAVSWFSNLTLEEKMTEYPTSAVIHHQCNSCVCQKGIFNCSQDNCDVDCLWSEWSHWSQCSVSCGSGVQTSHRHQKRLRLFDGEECQGPATRHHSCTMPDCVCPYGERWRRSSSEPEPCERTCKEVYEDPQRNCSLGEEQGCVCEAGKYRNSSGHCVTAAHCECVDGEHIYLPGINWKEGCETCHCLNGVRVCSAGCPQLHCNEGEVKVQEPGSCCPVCRKEFLEESSAVCQRFTELRNITKGSCHLDGVEVSYCSGRCLSRTNVIPEEPYLQTLCDCCSYRLDPVSPVQILTLQCEDGEVEPVVLPVIHSCECSSCQGGDFTKR</sequence>
<keyword evidence="5" id="KW-0245">EGF-like domain</keyword>
<dbReference type="SUPFAM" id="SSF82895">
    <property type="entry name" value="TSP-1 type 1 repeat"/>
    <property type="match status" value="28"/>
</dbReference>
<dbReference type="CDD" id="cd19941">
    <property type="entry name" value="TIL"/>
    <property type="match status" value="16"/>
</dbReference>
<dbReference type="InterPro" id="IPR050780">
    <property type="entry name" value="Mucin_vWF_Thrombospondin_sf"/>
</dbReference>
<dbReference type="GO" id="GO:0007155">
    <property type="term" value="P:cell adhesion"/>
    <property type="evidence" value="ECO:0007669"/>
    <property type="project" value="UniProtKB-KW"/>
</dbReference>
<dbReference type="InterPro" id="IPR023415">
    <property type="entry name" value="LDLR_class-A_CS"/>
</dbReference>
<dbReference type="SMART" id="SM00209">
    <property type="entry name" value="TSP1"/>
    <property type="match status" value="28"/>
</dbReference>
<gene>
    <name evidence="20" type="ORF">NDU88_003789</name>
</gene>
<feature type="disulfide bond" evidence="14">
    <location>
        <begin position="1545"/>
        <end position="1557"/>
    </location>
</feature>
<comment type="subcellular location">
    <subcellularLocation>
        <location evidence="1">Secreted</location>
        <location evidence="1">Extracellular space</location>
    </subcellularLocation>
</comment>
<feature type="disulfide bond" evidence="14">
    <location>
        <begin position="1509"/>
        <end position="1521"/>
    </location>
</feature>
<dbReference type="FunFam" id="2.20.100.10:FF:000007">
    <property type="entry name" value="Thrombospondin 1"/>
    <property type="match status" value="3"/>
</dbReference>
<dbReference type="Pfam" id="PF00057">
    <property type="entry name" value="Ldl_recept_a"/>
    <property type="match status" value="13"/>
</dbReference>
<feature type="region of interest" description="Disordered" evidence="15">
    <location>
        <begin position="2753"/>
        <end position="2880"/>
    </location>
</feature>
<evidence type="ECO:0000313" key="21">
    <source>
        <dbReference type="Proteomes" id="UP001066276"/>
    </source>
</evidence>
<feature type="disulfide bond" evidence="14">
    <location>
        <begin position="1736"/>
        <end position="1754"/>
    </location>
</feature>
<dbReference type="PROSITE" id="PS01209">
    <property type="entry name" value="LDLRA_1"/>
    <property type="match status" value="4"/>
</dbReference>
<dbReference type="SMART" id="SM00231">
    <property type="entry name" value="FA58C"/>
    <property type="match status" value="2"/>
</dbReference>
<dbReference type="Pfam" id="PF00094">
    <property type="entry name" value="VWD"/>
    <property type="match status" value="4"/>
</dbReference>
<feature type="disulfide bond" evidence="14">
    <location>
        <begin position="3010"/>
        <end position="3028"/>
    </location>
</feature>
<keyword evidence="7" id="KW-0677">Repeat</keyword>
<feature type="domain" description="VWFC" evidence="18">
    <location>
        <begin position="2094"/>
        <end position="2156"/>
    </location>
</feature>
<evidence type="ECO:0000256" key="6">
    <source>
        <dbReference type="ARBA" id="ARBA00022729"/>
    </source>
</evidence>
<keyword evidence="21" id="KW-1185">Reference proteome</keyword>
<feature type="compositionally biased region" description="Polar residues" evidence="15">
    <location>
        <begin position="2465"/>
        <end position="2475"/>
    </location>
</feature>
<dbReference type="SUPFAM" id="SSF57424">
    <property type="entry name" value="LDL receptor-like module"/>
    <property type="match status" value="14"/>
</dbReference>
<evidence type="ECO:0000256" key="3">
    <source>
        <dbReference type="ARBA" id="ARBA00020523"/>
    </source>
</evidence>
<feature type="domain" description="VWFC" evidence="18">
    <location>
        <begin position="5708"/>
        <end position="5764"/>
    </location>
</feature>
<dbReference type="FunFam" id="2.20.100.10:FF:000001">
    <property type="entry name" value="semaphorin-5A isoform X1"/>
    <property type="match status" value="4"/>
</dbReference>
<evidence type="ECO:0000256" key="9">
    <source>
        <dbReference type="ARBA" id="ARBA00022889"/>
    </source>
</evidence>
<evidence type="ECO:0000259" key="18">
    <source>
        <dbReference type="PROSITE" id="PS50184"/>
    </source>
</evidence>
<feature type="domain" description="VWFD" evidence="19">
    <location>
        <begin position="605"/>
        <end position="749"/>
    </location>
</feature>
<feature type="disulfide bond" evidence="14">
    <location>
        <begin position="1476"/>
        <end position="1494"/>
    </location>
</feature>
<evidence type="ECO:0000256" key="14">
    <source>
        <dbReference type="PROSITE-ProRule" id="PRU00124"/>
    </source>
</evidence>
<feature type="disulfide bond" evidence="14">
    <location>
        <begin position="2950"/>
        <end position="2968"/>
    </location>
</feature>
<feature type="disulfide bond" evidence="14">
    <location>
        <begin position="1592"/>
        <end position="1610"/>
    </location>
</feature>
<dbReference type="FunFam" id="2.20.100.10:FF:000080">
    <property type="entry name" value="SCO-spondin"/>
    <property type="match status" value="2"/>
</dbReference>
<dbReference type="GO" id="GO:0031012">
    <property type="term" value="C:extracellular matrix"/>
    <property type="evidence" value="ECO:0007669"/>
    <property type="project" value="TreeGrafter"/>
</dbReference>
<feature type="disulfide bond" evidence="14">
    <location>
        <begin position="1469"/>
        <end position="1481"/>
    </location>
</feature>
<dbReference type="SUPFAM" id="SSF57567">
    <property type="entry name" value="Serine protease inhibitors"/>
    <property type="match status" value="16"/>
</dbReference>
<keyword evidence="6" id="KW-0732">Signal</keyword>
<evidence type="ECO:0000256" key="5">
    <source>
        <dbReference type="ARBA" id="ARBA00022536"/>
    </source>
</evidence>
<dbReference type="SMART" id="SM00215">
    <property type="entry name" value="VWC_out"/>
    <property type="match status" value="11"/>
</dbReference>
<dbReference type="SMART" id="SM00832">
    <property type="entry name" value="C8"/>
    <property type="match status" value="3"/>
</dbReference>
<evidence type="ECO:0000256" key="4">
    <source>
        <dbReference type="ARBA" id="ARBA00022525"/>
    </source>
</evidence>
<comment type="caution">
    <text evidence="20">The sequence shown here is derived from an EMBL/GenBank/DDBJ whole genome shotgun (WGS) entry which is preliminary data.</text>
</comment>
<feature type="domain" description="F5/8 type C" evidence="17">
    <location>
        <begin position="2197"/>
        <end position="2355"/>
    </location>
</feature>
<feature type="disulfide bond" evidence="14">
    <location>
        <begin position="3003"/>
        <end position="3015"/>
    </location>
</feature>
<feature type="disulfide bond" evidence="14">
    <location>
        <begin position="1647"/>
        <end position="1659"/>
    </location>
</feature>
<dbReference type="FunFam" id="4.10.400.10:FF:000034">
    <property type="entry name" value="Low-density lipoprotein receptor-related protein 2"/>
    <property type="match status" value="1"/>
</dbReference>
<feature type="region of interest" description="Disordered" evidence="15">
    <location>
        <begin position="2464"/>
        <end position="2535"/>
    </location>
</feature>
<evidence type="ECO:0000259" key="16">
    <source>
        <dbReference type="PROSITE" id="PS01225"/>
    </source>
</evidence>
<dbReference type="InterPro" id="IPR014853">
    <property type="entry name" value="VWF/SSPO/ZAN-like_Cys-rich_dom"/>
</dbReference>
<dbReference type="PROSITE" id="PS01285">
    <property type="entry name" value="FA58C_1"/>
    <property type="match status" value="1"/>
</dbReference>
<evidence type="ECO:0000259" key="17">
    <source>
        <dbReference type="PROSITE" id="PS50022"/>
    </source>
</evidence>
<dbReference type="PANTHER" id="PTHR11339">
    <property type="entry name" value="EXTRACELLULAR MATRIX GLYCOPROTEIN RELATED"/>
    <property type="match status" value="1"/>
</dbReference>
<keyword evidence="9" id="KW-0130">Cell adhesion</keyword>
<feature type="disulfide bond" evidence="14">
    <location>
        <begin position="1437"/>
        <end position="1455"/>
    </location>
</feature>
<dbReference type="FunFam" id="2.20.100.10:FF:000002">
    <property type="entry name" value="Unc-5 netrin receptor C"/>
    <property type="match status" value="2"/>
</dbReference>
<feature type="disulfide bond" evidence="14">
    <location>
        <begin position="1516"/>
        <end position="1534"/>
    </location>
</feature>
<feature type="disulfide bond" evidence="14">
    <location>
        <begin position="3022"/>
        <end position="3037"/>
    </location>
</feature>
<dbReference type="Gene3D" id="4.10.400.10">
    <property type="entry name" value="Low-density Lipoprotein Receptor"/>
    <property type="match status" value="14"/>
</dbReference>
<dbReference type="PROSITE" id="PS50184">
    <property type="entry name" value="VWFC_2"/>
    <property type="match status" value="2"/>
</dbReference>
<name>A0AAV7M528_PLEWA</name>
<feature type="disulfide bond" evidence="14">
    <location>
        <begin position="1666"/>
        <end position="1681"/>
    </location>
</feature>
<proteinExistence type="inferred from homology"/>
<dbReference type="Gene3D" id="2.20.100.10">
    <property type="entry name" value="Thrombospondin type-1 (TSP1) repeat"/>
    <property type="match status" value="28"/>
</dbReference>
<evidence type="ECO:0000256" key="15">
    <source>
        <dbReference type="SAM" id="MobiDB-lite"/>
    </source>
</evidence>
<feature type="domain" description="CTCK" evidence="16">
    <location>
        <begin position="5775"/>
        <end position="5862"/>
    </location>
</feature>
<feature type="disulfide bond" evidence="14">
    <location>
        <begin position="1430"/>
        <end position="1442"/>
    </location>
</feature>
<dbReference type="InterPro" id="IPR008979">
    <property type="entry name" value="Galactose-bd-like_sf"/>
</dbReference>
<accession>A0AAV7M528</accession>
<evidence type="ECO:0000256" key="12">
    <source>
        <dbReference type="ARBA" id="ARBA00045981"/>
    </source>
</evidence>
<dbReference type="InterPro" id="IPR002919">
    <property type="entry name" value="TIL_dom"/>
</dbReference>
<feature type="disulfide bond" evidence="14">
    <location>
        <begin position="2962"/>
        <end position="2977"/>
    </location>
</feature>
<feature type="disulfide bond" evidence="14">
    <location>
        <begin position="1654"/>
        <end position="1672"/>
    </location>
</feature>
<feature type="disulfide bond" evidence="14">
    <location>
        <begin position="2398"/>
        <end position="2413"/>
    </location>
</feature>
<evidence type="ECO:0000256" key="2">
    <source>
        <dbReference type="ARBA" id="ARBA00009456"/>
    </source>
</evidence>
<dbReference type="InterPro" id="IPR006207">
    <property type="entry name" value="Cys_knot_C"/>
</dbReference>
<dbReference type="InterPro" id="IPR036055">
    <property type="entry name" value="LDL_receptor-like_sf"/>
</dbReference>
<evidence type="ECO:0000256" key="10">
    <source>
        <dbReference type="ARBA" id="ARBA00023157"/>
    </source>
</evidence>
<keyword evidence="4" id="KW-0964">Secreted</keyword>
<feature type="disulfide bond" evidence="14">
    <location>
        <begin position="1564"/>
        <end position="1579"/>
    </location>
</feature>
<feature type="domain" description="F5/8 type C" evidence="17">
    <location>
        <begin position="2531"/>
        <end position="2686"/>
    </location>
</feature>
<dbReference type="PROSITE" id="PS50068">
    <property type="entry name" value="LDLRA_2"/>
    <property type="match status" value="14"/>
</dbReference>
<comment type="function">
    <text evidence="12">Involved in the modulation of neuronal aggregation. May be involved in developmental events during the formation of the central nervous system.</text>
</comment>
<dbReference type="PROSITE" id="PS50022">
    <property type="entry name" value="FA58C_3"/>
    <property type="match status" value="2"/>
</dbReference>
<dbReference type="SMART" id="SM00216">
    <property type="entry name" value="VWD"/>
    <property type="match status" value="3"/>
</dbReference>
<dbReference type="PROSITE" id="PS50092">
    <property type="entry name" value="TSP1"/>
    <property type="match status" value="29"/>
</dbReference>
<feature type="compositionally biased region" description="Basic and acidic residues" evidence="15">
    <location>
        <begin position="2505"/>
        <end position="2520"/>
    </location>
</feature>
<feature type="disulfide bond" evidence="14">
    <location>
        <begin position="1748"/>
        <end position="1763"/>
    </location>
</feature>
<feature type="disulfide bond" evidence="14">
    <location>
        <begin position="1528"/>
        <end position="1543"/>
    </location>
</feature>
<dbReference type="PROSITE" id="PS51233">
    <property type="entry name" value="VWFD"/>
    <property type="match status" value="3"/>
</dbReference>
<feature type="disulfide bond" evidence="14">
    <location>
        <begin position="1552"/>
        <end position="1570"/>
    </location>
</feature>
<keyword evidence="11" id="KW-0325">Glycoprotein</keyword>
<dbReference type="PRINTS" id="PR00261">
    <property type="entry name" value="LDLRECEPTOR"/>
</dbReference>
<dbReference type="Gene3D" id="2.60.120.260">
    <property type="entry name" value="Galactose-binding domain-like"/>
    <property type="match status" value="2"/>
</dbReference>
<dbReference type="PROSITE" id="PS01286">
    <property type="entry name" value="FA58C_2"/>
    <property type="match status" value="1"/>
</dbReference>
<evidence type="ECO:0000256" key="1">
    <source>
        <dbReference type="ARBA" id="ARBA00004239"/>
    </source>
</evidence>
<dbReference type="InterPro" id="IPR000884">
    <property type="entry name" value="TSP1_rpt"/>
</dbReference>
<evidence type="ECO:0000256" key="7">
    <source>
        <dbReference type="ARBA" id="ARBA00022737"/>
    </source>
</evidence>
<comment type="similarity">
    <text evidence="2">Belongs to the thrombospondin family.</text>
</comment>
<dbReference type="PANTHER" id="PTHR11339:SF396">
    <property type="entry name" value="SCO-SPONDIN"/>
    <property type="match status" value="1"/>
</dbReference>
<organism evidence="20 21">
    <name type="scientific">Pleurodeles waltl</name>
    <name type="common">Iberian ribbed newt</name>
    <dbReference type="NCBI Taxonomy" id="8319"/>
    <lineage>
        <taxon>Eukaryota</taxon>
        <taxon>Metazoa</taxon>
        <taxon>Chordata</taxon>
        <taxon>Craniata</taxon>
        <taxon>Vertebrata</taxon>
        <taxon>Euteleostomi</taxon>
        <taxon>Amphibia</taxon>
        <taxon>Batrachia</taxon>
        <taxon>Caudata</taxon>
        <taxon>Salamandroidea</taxon>
        <taxon>Salamandridae</taxon>
        <taxon>Pleurodelinae</taxon>
        <taxon>Pleurodeles</taxon>
    </lineage>
</organism>
<dbReference type="InterPro" id="IPR001846">
    <property type="entry name" value="VWF_type-D"/>
</dbReference>
<reference evidence="20" key="1">
    <citation type="journal article" date="2022" name="bioRxiv">
        <title>Sequencing and chromosome-scale assembly of the giantPleurodeles waltlgenome.</title>
        <authorList>
            <person name="Brown T."/>
            <person name="Elewa A."/>
            <person name="Iarovenko S."/>
            <person name="Subramanian E."/>
            <person name="Araus A.J."/>
            <person name="Petzold A."/>
            <person name="Susuki M."/>
            <person name="Suzuki K.-i.T."/>
            <person name="Hayashi T."/>
            <person name="Toyoda A."/>
            <person name="Oliveira C."/>
            <person name="Osipova E."/>
            <person name="Leigh N.D."/>
            <person name="Simon A."/>
            <person name="Yun M.H."/>
        </authorList>
    </citation>
    <scope>NUCLEOTIDE SEQUENCE</scope>
    <source>
        <strain evidence="20">20211129_DDA</strain>
        <tissue evidence="20">Liver</tissue>
    </source>
</reference>
<dbReference type="EMBL" id="JANPWB010000014">
    <property type="protein sequence ID" value="KAJ1098682.1"/>
    <property type="molecule type" value="Genomic_DNA"/>
</dbReference>
<protein>
    <recommendedName>
        <fullName evidence="3">SCO-spondin</fullName>
    </recommendedName>
</protein>
<dbReference type="SMART" id="SM00192">
    <property type="entry name" value="LDLa"/>
    <property type="match status" value="14"/>
</dbReference>
<dbReference type="InterPro" id="IPR036383">
    <property type="entry name" value="TSP1_rpt_sf"/>
</dbReference>
<dbReference type="Pfam" id="PF01826">
    <property type="entry name" value="TIL"/>
    <property type="match status" value="14"/>
</dbReference>
<dbReference type="CDD" id="cd00057">
    <property type="entry name" value="FA58C"/>
    <property type="match status" value="2"/>
</dbReference>
<dbReference type="InterPro" id="IPR000421">
    <property type="entry name" value="FA58C"/>
</dbReference>
<keyword evidence="8" id="KW-0106">Calcium</keyword>
<dbReference type="Pfam" id="PF00754">
    <property type="entry name" value="F5_F8_type_C"/>
    <property type="match status" value="2"/>
</dbReference>
<dbReference type="SUPFAM" id="SSF49785">
    <property type="entry name" value="Galactose-binding domain-like"/>
    <property type="match status" value="2"/>
</dbReference>
<feature type="disulfide bond" evidence="14">
    <location>
        <begin position="1449"/>
        <end position="1464"/>
    </location>
</feature>
<dbReference type="InterPro" id="IPR001007">
    <property type="entry name" value="VWF_dom"/>
</dbReference>
<dbReference type="SMART" id="SM00214">
    <property type="entry name" value="VWC"/>
    <property type="match status" value="10"/>
</dbReference>
<dbReference type="PROSITE" id="PS01225">
    <property type="entry name" value="CTCK_2"/>
    <property type="match status" value="1"/>
</dbReference>
<feature type="disulfide bond" evidence="14">
    <location>
        <begin position="2447"/>
        <end position="2462"/>
    </location>
</feature>
<evidence type="ECO:0000313" key="20">
    <source>
        <dbReference type="EMBL" id="KAJ1098682.1"/>
    </source>
</evidence>
<feature type="disulfide bond" evidence="14">
    <location>
        <begin position="2376"/>
        <end position="2388"/>
    </location>
</feature>
<evidence type="ECO:0000256" key="13">
    <source>
        <dbReference type="PROSITE-ProRule" id="PRU00039"/>
    </source>
</evidence>
<feature type="disulfide bond" evidence="14">
    <location>
        <begin position="1585"/>
        <end position="1597"/>
    </location>
</feature>
<evidence type="ECO:0000256" key="8">
    <source>
        <dbReference type="ARBA" id="ARBA00022837"/>
    </source>
</evidence>
<dbReference type="FunFam" id="2.10.25.10:FF:000055">
    <property type="entry name" value="alpha-tectorin isoform X1"/>
    <property type="match status" value="2"/>
</dbReference>
<evidence type="ECO:0000256" key="11">
    <source>
        <dbReference type="ARBA" id="ARBA00023180"/>
    </source>
</evidence>
<keyword evidence="10 14" id="KW-1015">Disulfide bond</keyword>
<dbReference type="Gene3D" id="2.10.25.10">
    <property type="entry name" value="Laminin"/>
    <property type="match status" value="15"/>
</dbReference>
<comment type="caution">
    <text evidence="13">Lacks conserved residue(s) required for the propagation of feature annotation.</text>
</comment>
<feature type="disulfide bond" evidence="14">
    <location>
        <begin position="1788"/>
        <end position="1806"/>
    </location>
</feature>
<feature type="domain" description="VWFD" evidence="19">
    <location>
        <begin position="1029"/>
        <end position="1199"/>
    </location>
</feature>
<evidence type="ECO:0000259" key="19">
    <source>
        <dbReference type="PROSITE" id="PS51233"/>
    </source>
</evidence>
<dbReference type="InterPro" id="IPR002172">
    <property type="entry name" value="LDrepeatLR_classA_rpt"/>
</dbReference>
<dbReference type="InterPro" id="IPR036084">
    <property type="entry name" value="Ser_inhib-like_sf"/>
</dbReference>
<feature type="compositionally biased region" description="Low complexity" evidence="15">
    <location>
        <begin position="2848"/>
        <end position="2863"/>
    </location>
</feature>
<dbReference type="FunFam" id="2.10.25.10:FF:000674">
    <property type="entry name" value="Mucin-2"/>
    <property type="match status" value="1"/>
</dbReference>
<dbReference type="Proteomes" id="UP001066276">
    <property type="component" value="Chromosome 10"/>
</dbReference>
<dbReference type="Pfam" id="PF00090">
    <property type="entry name" value="TSP_1"/>
    <property type="match status" value="26"/>
</dbReference>
<feature type="disulfide bond" evidence="14">
    <location>
        <begin position="2943"/>
        <end position="2955"/>
    </location>
</feature>
<dbReference type="PROSITE" id="PS01208">
    <property type="entry name" value="VWFC_1"/>
    <property type="match status" value="1"/>
</dbReference>
<dbReference type="CDD" id="cd00112">
    <property type="entry name" value="LDLa"/>
    <property type="match status" value="14"/>
</dbReference>
<dbReference type="Pfam" id="PF23244">
    <property type="entry name" value="VWF"/>
    <property type="match status" value="2"/>
</dbReference>
<dbReference type="Pfam" id="PF19028">
    <property type="entry name" value="TSP1_spondin"/>
    <property type="match status" value="1"/>
</dbReference>